<name>A0A7H0VBH9_9FLAO</name>
<evidence type="ECO:0000313" key="2">
    <source>
        <dbReference type="EMBL" id="QNR23077.1"/>
    </source>
</evidence>
<feature type="transmembrane region" description="Helical" evidence="1">
    <location>
        <begin position="79"/>
        <end position="100"/>
    </location>
</feature>
<feature type="transmembrane region" description="Helical" evidence="1">
    <location>
        <begin position="195"/>
        <end position="216"/>
    </location>
</feature>
<evidence type="ECO:0000313" key="3">
    <source>
        <dbReference type="Proteomes" id="UP000516305"/>
    </source>
</evidence>
<keyword evidence="1" id="KW-0812">Transmembrane</keyword>
<feature type="transmembrane region" description="Helical" evidence="1">
    <location>
        <begin position="160"/>
        <end position="180"/>
    </location>
</feature>
<dbReference type="EMBL" id="CP060139">
    <property type="protein sequence ID" value="QNR23077.1"/>
    <property type="molecule type" value="Genomic_DNA"/>
</dbReference>
<keyword evidence="3" id="KW-1185">Reference proteome</keyword>
<dbReference type="PANTHER" id="PTHR34300">
    <property type="entry name" value="QUEUOSINE PRECURSOR TRANSPORTER-RELATED"/>
    <property type="match status" value="1"/>
</dbReference>
<accession>A0A7H0VBH9</accession>
<proteinExistence type="inferred from homology"/>
<gene>
    <name evidence="2" type="ORF">H4K34_11890</name>
</gene>
<sequence length="231" mass="26098">MSETLNKKQHKHAGIIFVVLAALFIAALITCNLVANKFVEVDLGFKTFIVSAGVIPYPLTFLITDILSEIYGRRNTGLVVLSGFFASLLVLLILYLGHIFPAIDGSPVSDEYFDTVFQNSWRVIASSMIAYLVAQFVDVRIFHLIKQKTKGNHLWLRNNFSTIFSQLVDTVLVISVIFWGLKSFDEMLPLIGDGWLFKVLFAAADTLVIYPLVLWIRAHFKLQRGEEIALW</sequence>
<keyword evidence="1" id="KW-1003">Cell membrane</keyword>
<protein>
    <recommendedName>
        <fullName evidence="1">Probable queuosine precursor transporter</fullName>
        <shortName evidence="1">Q precursor transporter</shortName>
    </recommendedName>
</protein>
<dbReference type="GO" id="GO:0005886">
    <property type="term" value="C:plasma membrane"/>
    <property type="evidence" value="ECO:0007669"/>
    <property type="project" value="UniProtKB-SubCell"/>
</dbReference>
<feature type="transmembrane region" description="Helical" evidence="1">
    <location>
        <begin position="120"/>
        <end position="139"/>
    </location>
</feature>
<dbReference type="Pfam" id="PF02592">
    <property type="entry name" value="Vut_1"/>
    <property type="match status" value="1"/>
</dbReference>
<dbReference type="AlphaFoldDB" id="A0A7H0VBH9"/>
<dbReference type="InterPro" id="IPR003744">
    <property type="entry name" value="YhhQ"/>
</dbReference>
<comment type="function">
    <text evidence="1">Involved in the import of queuosine (Q) precursors, required for Q precursor salvage.</text>
</comment>
<keyword evidence="1" id="KW-0813">Transport</keyword>
<dbReference type="RefSeq" id="WP_210757613.1">
    <property type="nucleotide sequence ID" value="NZ_CP060139.1"/>
</dbReference>
<dbReference type="NCBIfam" id="TIGR00697">
    <property type="entry name" value="queuosine precursor transporter"/>
    <property type="match status" value="1"/>
</dbReference>
<reference evidence="2 3" key="1">
    <citation type="submission" date="2020-08" db="EMBL/GenBank/DDBJ databases">
        <title>Croceimicrobium hydrocarbonivorans gen. nov., sp. nov., a novel marine bacterium isolated from a bacterial consortium that degrades polyethylene terephthalate.</title>
        <authorList>
            <person name="Liu R."/>
        </authorList>
    </citation>
    <scope>NUCLEOTIDE SEQUENCE [LARGE SCALE GENOMIC DNA]</scope>
    <source>
        <strain evidence="2 3">A20-9</strain>
    </source>
</reference>
<organism evidence="2 3">
    <name type="scientific">Croceimicrobium hydrocarbonivorans</name>
    <dbReference type="NCBI Taxonomy" id="2761580"/>
    <lineage>
        <taxon>Bacteria</taxon>
        <taxon>Pseudomonadati</taxon>
        <taxon>Bacteroidota</taxon>
        <taxon>Flavobacteriia</taxon>
        <taxon>Flavobacteriales</taxon>
        <taxon>Owenweeksiaceae</taxon>
        <taxon>Croceimicrobium</taxon>
    </lineage>
</organism>
<keyword evidence="1" id="KW-1133">Transmembrane helix</keyword>
<dbReference type="HAMAP" id="MF_02088">
    <property type="entry name" value="Q_prec_transport"/>
    <property type="match status" value="1"/>
</dbReference>
<dbReference type="KEGG" id="chyd:H4K34_11890"/>
<dbReference type="PANTHER" id="PTHR34300:SF2">
    <property type="entry name" value="QUEUOSINE PRECURSOR TRANSPORTER-RELATED"/>
    <property type="match status" value="1"/>
</dbReference>
<comment type="subcellular location">
    <subcellularLocation>
        <location evidence="1">Cell membrane</location>
        <topology evidence="1">Multi-pass membrane protein</topology>
    </subcellularLocation>
</comment>
<feature type="transmembrane region" description="Helical" evidence="1">
    <location>
        <begin position="47"/>
        <end position="67"/>
    </location>
</feature>
<keyword evidence="1" id="KW-0472">Membrane</keyword>
<feature type="transmembrane region" description="Helical" evidence="1">
    <location>
        <begin position="12"/>
        <end position="35"/>
    </location>
</feature>
<dbReference type="Proteomes" id="UP000516305">
    <property type="component" value="Chromosome"/>
</dbReference>
<dbReference type="GO" id="GO:0022857">
    <property type="term" value="F:transmembrane transporter activity"/>
    <property type="evidence" value="ECO:0007669"/>
    <property type="project" value="UniProtKB-UniRule"/>
</dbReference>
<evidence type="ECO:0000256" key="1">
    <source>
        <dbReference type="HAMAP-Rule" id="MF_02088"/>
    </source>
</evidence>
<comment type="similarity">
    <text evidence="1">Belongs to the vitamin uptake transporter (VUT/ECF) (TC 2.A.88) family. Q precursor transporter subfamily.</text>
</comment>